<keyword evidence="1" id="KW-0963">Cytoplasm</keyword>
<dbReference type="InterPro" id="IPR027417">
    <property type="entry name" value="P-loop_NTPase"/>
</dbReference>
<feature type="domain" description="Sporulation stage IV protein A C-terminal" evidence="4">
    <location>
        <begin position="417"/>
        <end position="492"/>
    </location>
</feature>
<sequence>MEKVDIFKDISKRTNGDIYLGIVGAVRTGKSTFIKRFMELGILPNISDEGERDRAHDELPQSAAGRTIMTTEPKFIPNQAVSVQVDEGLDVNVRLVDCVGYAVEGAKGFEDENGPRMINTPWYEEPIPFHDAAEIGTRKVIQEHSTIGVVITTDGSFGDIERADYEDPEEKIVEEMKEVGKPFIMVVNSARPTSHETEVLRQELSEKHEIPVLAMSVESMSEHDVYNVMREALYEFPVLEVNVNLPSWVMVLHDDHWLRQDYQEAIQTTVKNIRRLRDVDSIVGDFSEYDYIESANIAGMEMGEGIAEIDLHAPDYLYDEVLKEIVGEEIRGKEHLLELMQDFAHAKREYDQVAGALKMVKQTGYGIAAPQLEDMELDEPEIIRQGSRFGVRLKAIAPSIHMVKVDVESEFAPIIGTEKQSEELVRYLMQDFEEDPLSIWESDIFGRSLSSIVREGIQGKISMMPENARYKLKDTLERIINEGSGGLIAIIL</sequence>
<keyword evidence="1" id="KW-0749">Sporulation</keyword>
<dbReference type="InterPro" id="IPR046841">
    <property type="entry name" value="SpoIVA_middle"/>
</dbReference>
<reference evidence="6" key="1">
    <citation type="journal article" date="2019" name="Int. J. Syst. Evol. Microbiol.">
        <title>The Global Catalogue of Microorganisms (GCM) 10K type strain sequencing project: providing services to taxonomists for standard genome sequencing and annotation.</title>
        <authorList>
            <consortium name="The Broad Institute Genomics Platform"/>
            <consortium name="The Broad Institute Genome Sequencing Center for Infectious Disease"/>
            <person name="Wu L."/>
            <person name="Ma J."/>
        </authorList>
    </citation>
    <scope>NUCLEOTIDE SEQUENCE [LARGE SCALE GENOMIC DNA]</scope>
    <source>
        <strain evidence="6">TISTR 1535</strain>
    </source>
</reference>
<evidence type="ECO:0000313" key="6">
    <source>
        <dbReference type="Proteomes" id="UP001597502"/>
    </source>
</evidence>
<accession>A0ABW5VA72</accession>
<dbReference type="EMBL" id="JBHUNA010000040">
    <property type="protein sequence ID" value="MFD2762238.1"/>
    <property type="molecule type" value="Genomic_DNA"/>
</dbReference>
<dbReference type="RefSeq" id="WP_382395543.1">
    <property type="nucleotide sequence ID" value="NZ_JBHUNA010000040.1"/>
</dbReference>
<feature type="domain" description="Stage IV sporulation protein A middle" evidence="3">
    <location>
        <begin position="238"/>
        <end position="416"/>
    </location>
</feature>
<dbReference type="Pfam" id="PF20438">
    <property type="entry name" value="SpoIVA_middle"/>
    <property type="match status" value="1"/>
</dbReference>
<dbReference type="InterPro" id="IPR046840">
    <property type="entry name" value="SpoIVA_C"/>
</dbReference>
<keyword evidence="1" id="KW-0547">Nucleotide-binding</keyword>
<dbReference type="EC" id="3.6.1.-" evidence="1"/>
<protein>
    <recommendedName>
        <fullName evidence="1">Stage IV sporulation protein A</fullName>
        <ecNumber evidence="1">3.6.1.-</ecNumber>
    </recommendedName>
    <alternativeName>
        <fullName evidence="1">Coat morphogenetic protein SpoIVA</fullName>
    </alternativeName>
</protein>
<evidence type="ECO:0000259" key="3">
    <source>
        <dbReference type="Pfam" id="PF20438"/>
    </source>
</evidence>
<dbReference type="Pfam" id="PF20439">
    <property type="entry name" value="SpoIVA_C"/>
    <property type="match status" value="1"/>
</dbReference>
<dbReference type="PIRSF" id="PIRSF007466">
    <property type="entry name" value="SpoIVA"/>
    <property type="match status" value="1"/>
</dbReference>
<keyword evidence="6" id="KW-1185">Reference proteome</keyword>
<dbReference type="InterPro" id="IPR014201">
    <property type="entry name" value="Spore_IV_A"/>
</dbReference>
<evidence type="ECO:0000259" key="4">
    <source>
        <dbReference type="Pfam" id="PF20439"/>
    </source>
</evidence>
<evidence type="ECO:0000256" key="1">
    <source>
        <dbReference type="PIRNR" id="PIRNR007466"/>
    </source>
</evidence>
<dbReference type="InterPro" id="IPR046842">
    <property type="entry name" value="SpoIVA_ATPase"/>
</dbReference>
<dbReference type="Gene3D" id="3.40.50.300">
    <property type="entry name" value="P-loop containing nucleotide triphosphate hydrolases"/>
    <property type="match status" value="1"/>
</dbReference>
<comment type="subcellular location">
    <subcellularLocation>
        <location evidence="1">Cytoplasm</location>
    </subcellularLocation>
</comment>
<gene>
    <name evidence="5" type="primary">spoIVA</name>
    <name evidence="5" type="ORF">ACFSUO_14865</name>
</gene>
<evidence type="ECO:0000313" key="5">
    <source>
        <dbReference type="EMBL" id="MFD2762238.1"/>
    </source>
</evidence>
<organism evidence="5 6">
    <name type="scientific">Lentibacillus juripiscarius</name>
    <dbReference type="NCBI Taxonomy" id="257446"/>
    <lineage>
        <taxon>Bacteria</taxon>
        <taxon>Bacillati</taxon>
        <taxon>Bacillota</taxon>
        <taxon>Bacilli</taxon>
        <taxon>Bacillales</taxon>
        <taxon>Bacillaceae</taxon>
        <taxon>Lentibacillus</taxon>
    </lineage>
</organism>
<keyword evidence="1" id="KW-0378">Hydrolase</keyword>
<dbReference type="SUPFAM" id="SSF52540">
    <property type="entry name" value="P-loop containing nucleoside triphosphate hydrolases"/>
    <property type="match status" value="1"/>
</dbReference>
<proteinExistence type="predicted"/>
<comment type="catalytic activity">
    <reaction evidence="1">
        <text>ATP + H2O = ADP + phosphate + H(+)</text>
        <dbReference type="Rhea" id="RHEA:13065"/>
        <dbReference type="ChEBI" id="CHEBI:15377"/>
        <dbReference type="ChEBI" id="CHEBI:15378"/>
        <dbReference type="ChEBI" id="CHEBI:30616"/>
        <dbReference type="ChEBI" id="CHEBI:43474"/>
        <dbReference type="ChEBI" id="CHEBI:456216"/>
    </reaction>
</comment>
<name>A0ABW5VA72_9BACI</name>
<dbReference type="Pfam" id="PF09547">
    <property type="entry name" value="SpoIVA_ATPase"/>
    <property type="match status" value="1"/>
</dbReference>
<dbReference type="NCBIfam" id="TIGR02836">
    <property type="entry name" value="spore_IV_A"/>
    <property type="match status" value="1"/>
</dbReference>
<dbReference type="Proteomes" id="UP001597502">
    <property type="component" value="Unassembled WGS sequence"/>
</dbReference>
<comment type="caution">
    <text evidence="5">The sequence shown here is derived from an EMBL/GenBank/DDBJ whole genome shotgun (WGS) entry which is preliminary data.</text>
</comment>
<feature type="domain" description="Stage IV sporulation protein A ATPase" evidence="2">
    <location>
        <begin position="1"/>
        <end position="237"/>
    </location>
</feature>
<keyword evidence="1" id="KW-0067">ATP-binding</keyword>
<evidence type="ECO:0000259" key="2">
    <source>
        <dbReference type="Pfam" id="PF09547"/>
    </source>
</evidence>
<dbReference type="CDD" id="cd00882">
    <property type="entry name" value="Ras_like_GTPase"/>
    <property type="match status" value="1"/>
</dbReference>
<comment type="function">
    <text evidence="1">ATPase. Has a role at an early stage in the morphogenesis of the spore coat.</text>
</comment>